<feature type="domain" description="DUF4349" evidence="4">
    <location>
        <begin position="63"/>
        <end position="269"/>
    </location>
</feature>
<feature type="coiled-coil region" evidence="1">
    <location>
        <begin position="159"/>
        <end position="206"/>
    </location>
</feature>
<keyword evidence="2" id="KW-0812">Transmembrane</keyword>
<keyword evidence="2" id="KW-0472">Membrane</keyword>
<dbReference type="EMBL" id="FONQ01000002">
    <property type="protein sequence ID" value="SFE51624.1"/>
    <property type="molecule type" value="Genomic_DNA"/>
</dbReference>
<organism evidence="5 6">
    <name type="scientific">Flavobacterium xueshanense</name>
    <dbReference type="NCBI Taxonomy" id="935223"/>
    <lineage>
        <taxon>Bacteria</taxon>
        <taxon>Pseudomonadati</taxon>
        <taxon>Bacteroidota</taxon>
        <taxon>Flavobacteriia</taxon>
        <taxon>Flavobacteriales</taxon>
        <taxon>Flavobacteriaceae</taxon>
        <taxon>Flavobacterium</taxon>
    </lineage>
</organism>
<evidence type="ECO:0000256" key="1">
    <source>
        <dbReference type="SAM" id="Coils"/>
    </source>
</evidence>
<dbReference type="RefSeq" id="WP_091203294.1">
    <property type="nucleotide sequence ID" value="NZ_FONQ01000002.1"/>
</dbReference>
<reference evidence="6" key="1">
    <citation type="submission" date="2016-10" db="EMBL/GenBank/DDBJ databases">
        <authorList>
            <person name="Varghese N."/>
            <person name="Submissions S."/>
        </authorList>
    </citation>
    <scope>NUCLEOTIDE SEQUENCE [LARGE SCALE GENOMIC DNA]</scope>
    <source>
        <strain evidence="6">CGMCC 1.9227</strain>
    </source>
</reference>
<dbReference type="OrthoDB" id="5381491at2"/>
<keyword evidence="1" id="KW-0175">Coiled coil</keyword>
<feature type="signal peptide" evidence="3">
    <location>
        <begin position="1"/>
        <end position="20"/>
    </location>
</feature>
<dbReference type="AlphaFoldDB" id="A0A1I2B656"/>
<accession>A0A1I2B656</accession>
<evidence type="ECO:0000313" key="6">
    <source>
        <dbReference type="Proteomes" id="UP000198596"/>
    </source>
</evidence>
<keyword evidence="3" id="KW-0732">Signal</keyword>
<evidence type="ECO:0000256" key="2">
    <source>
        <dbReference type="SAM" id="Phobius"/>
    </source>
</evidence>
<sequence>MKSIALFFVLLFCFSSCKKAEADLDMKVSAIKLPSKVASAGNALYDKADFNSPVKETPQSIEQKIIKEGNLRFETNDLTTTYSQIQNAVKVYNAIIQNDTEGKDYESVFRKLIIRVPSKNFDLFLKDISKGVTYFDNKQISSRDVTAEYIDIDARLKAKKVLENRYLELLKKANKVTEMLEIEKQLSSIREEIEAKEGQLNYLQNQVLFSTITIEFYRTIAEESGVTASYGMKIWTAIKSGFNSLSSLFINLLSIWPFIVIMVAVVYFIRKRFKTKKI</sequence>
<feature type="transmembrane region" description="Helical" evidence="2">
    <location>
        <begin position="248"/>
        <end position="269"/>
    </location>
</feature>
<feature type="chain" id="PRO_5011435483" description="DUF4349 domain-containing protein" evidence="3">
    <location>
        <begin position="21"/>
        <end position="278"/>
    </location>
</feature>
<dbReference type="Pfam" id="PF14257">
    <property type="entry name" value="DUF4349"/>
    <property type="match status" value="1"/>
</dbReference>
<dbReference type="STRING" id="935223.SAMN04488131_102243"/>
<name>A0A1I2B656_9FLAO</name>
<evidence type="ECO:0000256" key="3">
    <source>
        <dbReference type="SAM" id="SignalP"/>
    </source>
</evidence>
<keyword evidence="2" id="KW-1133">Transmembrane helix</keyword>
<protein>
    <recommendedName>
        <fullName evidence="4">DUF4349 domain-containing protein</fullName>
    </recommendedName>
</protein>
<dbReference type="InterPro" id="IPR025645">
    <property type="entry name" value="DUF4349"/>
</dbReference>
<evidence type="ECO:0000259" key="4">
    <source>
        <dbReference type="Pfam" id="PF14257"/>
    </source>
</evidence>
<evidence type="ECO:0000313" key="5">
    <source>
        <dbReference type="EMBL" id="SFE51624.1"/>
    </source>
</evidence>
<proteinExistence type="predicted"/>
<keyword evidence="6" id="KW-1185">Reference proteome</keyword>
<dbReference type="Proteomes" id="UP000198596">
    <property type="component" value="Unassembled WGS sequence"/>
</dbReference>
<gene>
    <name evidence="5" type="ORF">SAMN04488131_102243</name>
</gene>